<evidence type="ECO:0000313" key="2">
    <source>
        <dbReference type="EMBL" id="JAS52660.1"/>
    </source>
</evidence>
<feature type="non-terminal residue" evidence="2">
    <location>
        <position position="1"/>
    </location>
</feature>
<gene>
    <name evidence="2" type="ORF">g.6566</name>
</gene>
<dbReference type="EMBL" id="GECZ01017109">
    <property type="protein sequence ID" value="JAS52660.1"/>
    <property type="molecule type" value="Transcribed_RNA"/>
</dbReference>
<accession>A0A1B6FR57</accession>
<protein>
    <submittedName>
        <fullName evidence="2">Uncharacterized protein</fullName>
    </submittedName>
</protein>
<evidence type="ECO:0000256" key="1">
    <source>
        <dbReference type="SAM" id="MobiDB-lite"/>
    </source>
</evidence>
<feature type="compositionally biased region" description="Polar residues" evidence="1">
    <location>
        <begin position="207"/>
        <end position="235"/>
    </location>
</feature>
<sequence length="235" mass="25259">NSITVSESGLPSPQHTVVQPQQSPGEENHLAVTTGSSHSHYTTPGSLSPLTHSIVPPRPSQIATSSVIQQPPSSSTHAGEQEEPEKSSHCCSNCGYARGYDSDINSRIDRLSRHLESLENSVATDVRLILALLRQQGMKTASSMPDSREPPWLETSARPRPSVQRSSSVPQNSRSLHSSSALSRGATQEEAEGGEVAPTRWPPSLSPRAQSSAIPRRSQSQPVDVSQQAIAQHQQ</sequence>
<name>A0A1B6FR57_9HEMI</name>
<proteinExistence type="predicted"/>
<feature type="non-terminal residue" evidence="2">
    <location>
        <position position="235"/>
    </location>
</feature>
<feature type="region of interest" description="Disordered" evidence="1">
    <location>
        <begin position="1"/>
        <end position="91"/>
    </location>
</feature>
<feature type="compositionally biased region" description="Polar residues" evidence="1">
    <location>
        <begin position="61"/>
        <end position="78"/>
    </location>
</feature>
<feature type="compositionally biased region" description="Low complexity" evidence="1">
    <location>
        <begin position="156"/>
        <end position="184"/>
    </location>
</feature>
<organism evidence="2">
    <name type="scientific">Cuerna arida</name>
    <dbReference type="NCBI Taxonomy" id="1464854"/>
    <lineage>
        <taxon>Eukaryota</taxon>
        <taxon>Metazoa</taxon>
        <taxon>Ecdysozoa</taxon>
        <taxon>Arthropoda</taxon>
        <taxon>Hexapoda</taxon>
        <taxon>Insecta</taxon>
        <taxon>Pterygota</taxon>
        <taxon>Neoptera</taxon>
        <taxon>Paraneoptera</taxon>
        <taxon>Hemiptera</taxon>
        <taxon>Auchenorrhyncha</taxon>
        <taxon>Membracoidea</taxon>
        <taxon>Cicadellidae</taxon>
        <taxon>Cicadellinae</taxon>
        <taxon>Proconiini</taxon>
        <taxon>Cuerna</taxon>
    </lineage>
</organism>
<dbReference type="AlphaFoldDB" id="A0A1B6FR57"/>
<feature type="region of interest" description="Disordered" evidence="1">
    <location>
        <begin position="139"/>
        <end position="235"/>
    </location>
</feature>
<feature type="compositionally biased region" description="Polar residues" evidence="1">
    <location>
        <begin position="1"/>
        <end position="51"/>
    </location>
</feature>
<reference evidence="2" key="1">
    <citation type="submission" date="2015-11" db="EMBL/GenBank/DDBJ databases">
        <title>De novo transcriptome assembly of four potential Pierce s Disease insect vectors from Arizona vineyards.</title>
        <authorList>
            <person name="Tassone E.E."/>
        </authorList>
    </citation>
    <scope>NUCLEOTIDE SEQUENCE</scope>
</reference>